<organism evidence="11 12">
    <name type="scientific">Pontibacter actiniarum</name>
    <dbReference type="NCBI Taxonomy" id="323450"/>
    <lineage>
        <taxon>Bacteria</taxon>
        <taxon>Pseudomonadati</taxon>
        <taxon>Bacteroidota</taxon>
        <taxon>Cytophagia</taxon>
        <taxon>Cytophagales</taxon>
        <taxon>Hymenobacteraceae</taxon>
        <taxon>Pontibacter</taxon>
    </lineage>
</organism>
<sequence length="241" mass="27804">MPHIDTELERLKTKLLEMWDLVEYQLQSGREAMLTADVELAKLVIKRDRKVNQYDVKIDRMCENFFALFTPVAVDLRLVLAVLKINANLERIGDTAEGIARFVKKLEAPVEPKLLELTKVLPMYDEALAMFEDCRVAFKDNDPVLAKALIKRDRMLNKIYRKSDSIVTEYMAANPSRISEALAILSIIKKLERVGDQVTNIAEEIIFYREAKVVKHKDYKKKKKNGSKNKDKDTDTDNTEQ</sequence>
<proteinExistence type="inferred from homology"/>
<feature type="domain" description="PhoU" evidence="10">
    <location>
        <begin position="123"/>
        <end position="205"/>
    </location>
</feature>
<evidence type="ECO:0000256" key="4">
    <source>
        <dbReference type="ARBA" id="ARBA00022448"/>
    </source>
</evidence>
<comment type="similarity">
    <text evidence="2 8">Belongs to the PhoU family.</text>
</comment>
<dbReference type="AlphaFoldDB" id="A0A1X9YWG8"/>
<dbReference type="GO" id="GO:0030643">
    <property type="term" value="P:intracellular phosphate ion homeostasis"/>
    <property type="evidence" value="ECO:0007669"/>
    <property type="project" value="InterPro"/>
</dbReference>
<evidence type="ECO:0000256" key="6">
    <source>
        <dbReference type="ARBA" id="ARBA00022592"/>
    </source>
</evidence>
<evidence type="ECO:0000256" key="5">
    <source>
        <dbReference type="ARBA" id="ARBA00022490"/>
    </source>
</evidence>
<dbReference type="FunFam" id="1.20.58.220:FF:000004">
    <property type="entry name" value="Phosphate-specific transport system accessory protein PhoU"/>
    <property type="match status" value="1"/>
</dbReference>
<keyword evidence="6 8" id="KW-0592">Phosphate transport</keyword>
<keyword evidence="12" id="KW-1185">Reference proteome</keyword>
<dbReference type="EMBL" id="CP021235">
    <property type="protein sequence ID" value="ARS37290.1"/>
    <property type="molecule type" value="Genomic_DNA"/>
</dbReference>
<keyword evidence="4 8" id="KW-0813">Transport</keyword>
<evidence type="ECO:0000256" key="8">
    <source>
        <dbReference type="PIRNR" id="PIRNR003107"/>
    </source>
</evidence>
<comment type="subcellular location">
    <subcellularLocation>
        <location evidence="1 8">Cytoplasm</location>
    </subcellularLocation>
</comment>
<dbReference type="InterPro" id="IPR026022">
    <property type="entry name" value="PhoU_dom"/>
</dbReference>
<keyword evidence="5 8" id="KW-0963">Cytoplasm</keyword>
<dbReference type="SUPFAM" id="SSF109755">
    <property type="entry name" value="PhoU-like"/>
    <property type="match status" value="1"/>
</dbReference>
<evidence type="ECO:0000313" key="11">
    <source>
        <dbReference type="EMBL" id="ARS37290.1"/>
    </source>
</evidence>
<dbReference type="PIRSF" id="PIRSF003107">
    <property type="entry name" value="PhoU"/>
    <property type="match status" value="1"/>
</dbReference>
<dbReference type="STRING" id="709015.GCA_000472485_03779"/>
<dbReference type="NCBIfam" id="TIGR02135">
    <property type="entry name" value="phoU_full"/>
    <property type="match status" value="1"/>
</dbReference>
<protein>
    <recommendedName>
        <fullName evidence="8">Phosphate-specific transport system accessory protein PhoU</fullName>
    </recommendedName>
</protein>
<dbReference type="GO" id="GO:0005737">
    <property type="term" value="C:cytoplasm"/>
    <property type="evidence" value="ECO:0007669"/>
    <property type="project" value="UniProtKB-SubCell"/>
</dbReference>
<evidence type="ECO:0000256" key="2">
    <source>
        <dbReference type="ARBA" id="ARBA00008107"/>
    </source>
</evidence>
<dbReference type="GO" id="GO:0045936">
    <property type="term" value="P:negative regulation of phosphate metabolic process"/>
    <property type="evidence" value="ECO:0007669"/>
    <property type="project" value="InterPro"/>
</dbReference>
<dbReference type="OrthoDB" id="9814256at2"/>
<dbReference type="InterPro" id="IPR038078">
    <property type="entry name" value="PhoU-like_sf"/>
</dbReference>
<feature type="compositionally biased region" description="Basic residues" evidence="9">
    <location>
        <begin position="215"/>
        <end position="227"/>
    </location>
</feature>
<evidence type="ECO:0000256" key="3">
    <source>
        <dbReference type="ARBA" id="ARBA00011738"/>
    </source>
</evidence>
<dbReference type="Proteomes" id="UP000266292">
    <property type="component" value="Chromosome"/>
</dbReference>
<feature type="domain" description="PhoU" evidence="10">
    <location>
        <begin position="15"/>
        <end position="103"/>
    </location>
</feature>
<dbReference type="Gene3D" id="1.20.58.220">
    <property type="entry name" value="Phosphate transport system protein phou homolog 2, domain 2"/>
    <property type="match status" value="1"/>
</dbReference>
<dbReference type="PANTHER" id="PTHR42930">
    <property type="entry name" value="PHOSPHATE-SPECIFIC TRANSPORT SYSTEM ACCESSORY PROTEIN PHOU"/>
    <property type="match status" value="1"/>
</dbReference>
<comment type="subunit">
    <text evidence="3 8">Homodimer.</text>
</comment>
<evidence type="ECO:0000313" key="12">
    <source>
        <dbReference type="Proteomes" id="UP000266292"/>
    </source>
</evidence>
<dbReference type="GO" id="GO:0006817">
    <property type="term" value="P:phosphate ion transport"/>
    <property type="evidence" value="ECO:0007669"/>
    <property type="project" value="UniProtKB-KW"/>
</dbReference>
<reference evidence="12" key="1">
    <citation type="submission" date="2017-05" db="EMBL/GenBank/DDBJ databases">
        <authorList>
            <person name="Ray J."/>
            <person name="Price M."/>
            <person name="Deutschbauer A."/>
        </authorList>
    </citation>
    <scope>NUCLEOTIDE SEQUENCE [LARGE SCALE GENOMIC DNA]</scope>
    <source>
        <strain evidence="12">DSM 19842</strain>
    </source>
</reference>
<dbReference type="PANTHER" id="PTHR42930:SF3">
    <property type="entry name" value="PHOSPHATE-SPECIFIC TRANSPORT SYSTEM ACCESSORY PROTEIN PHOU"/>
    <property type="match status" value="1"/>
</dbReference>
<accession>A0A1X9YWG8</accession>
<evidence type="ECO:0000256" key="7">
    <source>
        <dbReference type="ARBA" id="ARBA00056181"/>
    </source>
</evidence>
<gene>
    <name evidence="11" type="ORF">CA264_18725</name>
</gene>
<dbReference type="Pfam" id="PF01895">
    <property type="entry name" value="PhoU"/>
    <property type="match status" value="2"/>
</dbReference>
<evidence type="ECO:0000259" key="10">
    <source>
        <dbReference type="Pfam" id="PF01895"/>
    </source>
</evidence>
<dbReference type="KEGG" id="pact:CA264_18725"/>
<evidence type="ECO:0000256" key="1">
    <source>
        <dbReference type="ARBA" id="ARBA00004496"/>
    </source>
</evidence>
<dbReference type="RefSeq" id="WP_025608933.1">
    <property type="nucleotide sequence ID" value="NZ_CP021235.1"/>
</dbReference>
<comment type="function">
    <text evidence="7 8">Plays a role in the regulation of phosphate uptake.</text>
</comment>
<dbReference type="InterPro" id="IPR028366">
    <property type="entry name" value="PhoU"/>
</dbReference>
<evidence type="ECO:0000256" key="9">
    <source>
        <dbReference type="SAM" id="MobiDB-lite"/>
    </source>
</evidence>
<feature type="region of interest" description="Disordered" evidence="9">
    <location>
        <begin position="215"/>
        <end position="241"/>
    </location>
</feature>
<name>A0A1X9YWG8_9BACT</name>